<dbReference type="AlphaFoldDB" id="A0A316L0I5"/>
<comment type="caution">
    <text evidence="1">The sequence shown here is derived from an EMBL/GenBank/DDBJ whole genome shotgun (WGS) entry which is preliminary data.</text>
</comment>
<dbReference type="OrthoDB" id="1139121at2"/>
<evidence type="ECO:0000313" key="1">
    <source>
        <dbReference type="EMBL" id="PWL37663.1"/>
    </source>
</evidence>
<gene>
    <name evidence="1" type="ORF">DKG77_15300</name>
</gene>
<protein>
    <submittedName>
        <fullName evidence="1">Uncharacterized protein</fullName>
    </submittedName>
</protein>
<keyword evidence="2" id="KW-1185">Reference proteome</keyword>
<sequence length="147" mass="17594">MENNTKKRAYTEWLSADEMHEESKKWSSELKFAKDEQKFLNSMIKDYTLDLIDVKIFDEVKRVIDSLSKAEKNLIKIFKKVQLHENQLHIMVDEVDQIKMENAYVETHTELDKEVQNYFAGYRTSKTKIFKIISNIMKKKKQKRLLS</sequence>
<accession>A0A316L0I5</accession>
<organism evidence="1 2">
    <name type="scientific">Flagellimonas aquimarina</name>
    <dbReference type="NCBI Taxonomy" id="2201895"/>
    <lineage>
        <taxon>Bacteria</taxon>
        <taxon>Pseudomonadati</taxon>
        <taxon>Bacteroidota</taxon>
        <taxon>Flavobacteriia</taxon>
        <taxon>Flavobacteriales</taxon>
        <taxon>Flavobacteriaceae</taxon>
        <taxon>Flagellimonas</taxon>
    </lineage>
</organism>
<evidence type="ECO:0000313" key="2">
    <source>
        <dbReference type="Proteomes" id="UP000245762"/>
    </source>
</evidence>
<reference evidence="1 2" key="1">
    <citation type="submission" date="2018-05" db="EMBL/GenBank/DDBJ databases">
        <title>Complete genome sequence of Flagellimonas aquimarina ECD12 isolated from seaweed Ecklonia cava.</title>
        <authorList>
            <person name="Choi S."/>
            <person name="Seong C."/>
        </authorList>
    </citation>
    <scope>NUCLEOTIDE SEQUENCE [LARGE SCALE GENOMIC DNA]</scope>
    <source>
        <strain evidence="1 2">ECD12</strain>
    </source>
</reference>
<name>A0A316L0I5_9FLAO</name>
<dbReference type="Proteomes" id="UP000245762">
    <property type="component" value="Unassembled WGS sequence"/>
</dbReference>
<dbReference type="RefSeq" id="WP_109664872.1">
    <property type="nucleotide sequence ID" value="NZ_QGEG01000004.1"/>
</dbReference>
<proteinExistence type="predicted"/>
<dbReference type="EMBL" id="QGEG01000004">
    <property type="protein sequence ID" value="PWL37663.1"/>
    <property type="molecule type" value="Genomic_DNA"/>
</dbReference>